<dbReference type="CDD" id="cd09911">
    <property type="entry name" value="Lin0431_like"/>
    <property type="match status" value="1"/>
</dbReference>
<dbReference type="Gene3D" id="2.60.320.10">
    <property type="entry name" value="N-utilization substance G protein NusG, insert domain"/>
    <property type="match status" value="1"/>
</dbReference>
<name>A0A2Z4UC68_9FIRM</name>
<accession>A0A2Z4UC68</accession>
<evidence type="ECO:0000313" key="1">
    <source>
        <dbReference type="EMBL" id="AWY98439.1"/>
    </source>
</evidence>
<dbReference type="KEGG" id="blau:DQQ01_10085"/>
<reference evidence="2" key="1">
    <citation type="submission" date="2018-06" db="EMBL/GenBank/DDBJ databases">
        <title>Description of Blautia argi sp. nov., a new anaerobic isolated from dog feces.</title>
        <authorList>
            <person name="Chang Y.-H."/>
            <person name="Paek J."/>
            <person name="Shin Y."/>
        </authorList>
    </citation>
    <scope>NUCLEOTIDE SEQUENCE [LARGE SCALE GENOMIC DNA]</scope>
    <source>
        <strain evidence="2">KCTC 15426</strain>
    </source>
</reference>
<dbReference type="EMBL" id="CP030280">
    <property type="protein sequence ID" value="AWY98439.1"/>
    <property type="molecule type" value="Genomic_DNA"/>
</dbReference>
<proteinExistence type="predicted"/>
<dbReference type="AlphaFoldDB" id="A0A2Z4UC68"/>
<dbReference type="RefSeq" id="WP_111919928.1">
    <property type="nucleotide sequence ID" value="NZ_CP030280.1"/>
</dbReference>
<keyword evidence="2" id="KW-1185">Reference proteome</keyword>
<organism evidence="1 2">
    <name type="scientific">Blautia argi</name>
    <dbReference type="NCBI Taxonomy" id="1912897"/>
    <lineage>
        <taxon>Bacteria</taxon>
        <taxon>Bacillati</taxon>
        <taxon>Bacillota</taxon>
        <taxon>Clostridia</taxon>
        <taxon>Lachnospirales</taxon>
        <taxon>Lachnospiraceae</taxon>
        <taxon>Blautia</taxon>
    </lineage>
</organism>
<protein>
    <submittedName>
        <fullName evidence="1">NusG domain II-containing protein</fullName>
    </submittedName>
</protein>
<gene>
    <name evidence="1" type="ORF">DQQ01_10085</name>
</gene>
<dbReference type="InterPro" id="IPR038690">
    <property type="entry name" value="NusG_2_sf"/>
</dbReference>
<dbReference type="Proteomes" id="UP000250003">
    <property type="component" value="Chromosome"/>
</dbReference>
<dbReference type="OrthoDB" id="47603at2"/>
<dbReference type="Pfam" id="PF07009">
    <property type="entry name" value="NusG_II"/>
    <property type="match status" value="1"/>
</dbReference>
<sequence length="123" mass="13602">MKKKDGVLIGGILLLALLCWLVPKGQRFFDKNRQTEVKITVGGEVYGTYSLEDDRIIEIQDTNICEIKDKTVKMTEASCPDHVCIRQGIIDERGETIVCLPNKVVVEIAAKDNAAQGLDAVVK</sequence>
<evidence type="ECO:0000313" key="2">
    <source>
        <dbReference type="Proteomes" id="UP000250003"/>
    </source>
</evidence>